<sequence>MSPEKRTTELNGGQKGSGALGITSGDAAPLLEPKEGILYQMPQFVEVGIILAGLLAGAARRETACMTRVCAPSAIASVS</sequence>
<evidence type="ECO:0000256" key="2">
    <source>
        <dbReference type="SAM" id="Phobius"/>
    </source>
</evidence>
<keyword evidence="4" id="KW-1185">Reference proteome</keyword>
<feature type="region of interest" description="Disordered" evidence="1">
    <location>
        <begin position="1"/>
        <end position="26"/>
    </location>
</feature>
<accession>A0A178IBL0</accession>
<evidence type="ECO:0000256" key="1">
    <source>
        <dbReference type="SAM" id="MobiDB-lite"/>
    </source>
</evidence>
<keyword evidence="2" id="KW-1133">Transmembrane helix</keyword>
<comment type="caution">
    <text evidence="3">The sequence shown here is derived from an EMBL/GenBank/DDBJ whole genome shotgun (WGS) entry which is preliminary data.</text>
</comment>
<dbReference type="Proteomes" id="UP000078486">
    <property type="component" value="Unassembled WGS sequence"/>
</dbReference>
<dbReference type="AlphaFoldDB" id="A0A178IBL0"/>
<gene>
    <name evidence="3" type="ORF">AW736_22915</name>
</gene>
<name>A0A178IBL0_9BACT</name>
<organism evidence="3 4">
    <name type="scientific">Termitidicoccus mucosus</name>
    <dbReference type="NCBI Taxonomy" id="1184151"/>
    <lineage>
        <taxon>Bacteria</taxon>
        <taxon>Pseudomonadati</taxon>
        <taxon>Verrucomicrobiota</taxon>
        <taxon>Opitutia</taxon>
        <taxon>Opitutales</taxon>
        <taxon>Opitutaceae</taxon>
        <taxon>Termitidicoccus</taxon>
    </lineage>
</organism>
<reference evidence="3 4" key="1">
    <citation type="submission" date="2016-01" db="EMBL/GenBank/DDBJ databases">
        <title>High potential of lignocellulose degradation of a new Verrucomicrobia species.</title>
        <authorList>
            <person name="Wang Y."/>
            <person name="Shi Y."/>
            <person name="Qiu Z."/>
            <person name="Liu S."/>
            <person name="Yang H."/>
        </authorList>
    </citation>
    <scope>NUCLEOTIDE SEQUENCE [LARGE SCALE GENOMIC DNA]</scope>
    <source>
        <strain evidence="3 4">TSB47</strain>
    </source>
</reference>
<feature type="transmembrane region" description="Helical" evidence="2">
    <location>
        <begin position="37"/>
        <end position="58"/>
    </location>
</feature>
<protein>
    <submittedName>
        <fullName evidence="3">Uncharacterized protein</fullName>
    </submittedName>
</protein>
<evidence type="ECO:0000313" key="4">
    <source>
        <dbReference type="Proteomes" id="UP000078486"/>
    </source>
</evidence>
<keyword evidence="2" id="KW-0472">Membrane</keyword>
<evidence type="ECO:0000313" key="3">
    <source>
        <dbReference type="EMBL" id="OAM87423.1"/>
    </source>
</evidence>
<proteinExistence type="predicted"/>
<keyword evidence="2" id="KW-0812">Transmembrane</keyword>
<dbReference type="EMBL" id="LRRQ01000171">
    <property type="protein sequence ID" value="OAM87423.1"/>
    <property type="molecule type" value="Genomic_DNA"/>
</dbReference>